<comment type="subcellular location">
    <subcellularLocation>
        <location evidence="4">Endoplasmic reticulum membrane</location>
        <topology evidence="4">Peripheral membrane protein</topology>
    </subcellularLocation>
    <subcellularLocation>
        <location evidence="3">Microsome membrane</location>
        <topology evidence="3">Peripheral membrane protein</topology>
    </subcellularLocation>
</comment>
<dbReference type="GO" id="GO:0005506">
    <property type="term" value="F:iron ion binding"/>
    <property type="evidence" value="ECO:0007669"/>
    <property type="project" value="InterPro"/>
</dbReference>
<evidence type="ECO:0000256" key="12">
    <source>
        <dbReference type="ARBA" id="ARBA00023033"/>
    </source>
</evidence>
<keyword evidence="8" id="KW-0256">Endoplasmic reticulum</keyword>
<evidence type="ECO:0000256" key="1">
    <source>
        <dbReference type="ARBA" id="ARBA00001971"/>
    </source>
</evidence>
<evidence type="ECO:0000256" key="10">
    <source>
        <dbReference type="ARBA" id="ARBA00023002"/>
    </source>
</evidence>
<dbReference type="SUPFAM" id="SSF48264">
    <property type="entry name" value="Cytochrome P450"/>
    <property type="match status" value="1"/>
</dbReference>
<dbReference type="InterPro" id="IPR050196">
    <property type="entry name" value="Cytochrome_P450_Monoox"/>
</dbReference>
<dbReference type="GO" id="GO:0016705">
    <property type="term" value="F:oxidoreductase activity, acting on paired donors, with incorporation or reduction of molecular oxygen"/>
    <property type="evidence" value="ECO:0007669"/>
    <property type="project" value="InterPro"/>
</dbReference>
<evidence type="ECO:0000256" key="14">
    <source>
        <dbReference type="PIRSR" id="PIRSR602401-1"/>
    </source>
</evidence>
<keyword evidence="7 14" id="KW-0479">Metal-binding</keyword>
<dbReference type="InterPro" id="IPR017972">
    <property type="entry name" value="Cyt_P450_CS"/>
</dbReference>
<evidence type="ECO:0000256" key="8">
    <source>
        <dbReference type="ARBA" id="ARBA00022824"/>
    </source>
</evidence>
<evidence type="ECO:0000256" key="11">
    <source>
        <dbReference type="ARBA" id="ARBA00023004"/>
    </source>
</evidence>
<evidence type="ECO:0000256" key="3">
    <source>
        <dbReference type="ARBA" id="ARBA00004174"/>
    </source>
</evidence>
<organism evidence="17 18">
    <name type="scientific">Spodoptera littoralis</name>
    <name type="common">Egyptian cotton leafworm</name>
    <dbReference type="NCBI Taxonomy" id="7109"/>
    <lineage>
        <taxon>Eukaryota</taxon>
        <taxon>Metazoa</taxon>
        <taxon>Ecdysozoa</taxon>
        <taxon>Arthropoda</taxon>
        <taxon>Hexapoda</taxon>
        <taxon>Insecta</taxon>
        <taxon>Pterygota</taxon>
        <taxon>Neoptera</taxon>
        <taxon>Endopterygota</taxon>
        <taxon>Lepidoptera</taxon>
        <taxon>Glossata</taxon>
        <taxon>Ditrysia</taxon>
        <taxon>Noctuoidea</taxon>
        <taxon>Noctuidae</taxon>
        <taxon>Amphipyrinae</taxon>
        <taxon>Spodoptera</taxon>
    </lineage>
</organism>
<evidence type="ECO:0000256" key="13">
    <source>
        <dbReference type="ARBA" id="ARBA00023136"/>
    </source>
</evidence>
<keyword evidence="18" id="KW-1185">Reference proteome</keyword>
<dbReference type="GO" id="GO:0020037">
    <property type="term" value="F:heme binding"/>
    <property type="evidence" value="ECO:0007669"/>
    <property type="project" value="InterPro"/>
</dbReference>
<feature type="binding site" description="axial binding residue" evidence="14">
    <location>
        <position position="423"/>
    </location>
    <ligand>
        <name>heme</name>
        <dbReference type="ChEBI" id="CHEBI:30413"/>
    </ligand>
    <ligandPart>
        <name>Fe</name>
        <dbReference type="ChEBI" id="CHEBI:18248"/>
    </ligandPart>
</feature>
<evidence type="ECO:0000256" key="4">
    <source>
        <dbReference type="ARBA" id="ARBA00004406"/>
    </source>
</evidence>
<keyword evidence="9" id="KW-0492">Microsome</keyword>
<evidence type="ECO:0008006" key="19">
    <source>
        <dbReference type="Google" id="ProtNLM"/>
    </source>
</evidence>
<comment type="cofactor">
    <cofactor evidence="1 14">
        <name>heme</name>
        <dbReference type="ChEBI" id="CHEBI:30413"/>
    </cofactor>
</comment>
<dbReference type="Pfam" id="PF00067">
    <property type="entry name" value="p450"/>
    <property type="match status" value="1"/>
</dbReference>
<dbReference type="Gene3D" id="1.10.630.10">
    <property type="entry name" value="Cytochrome P450"/>
    <property type="match status" value="1"/>
</dbReference>
<dbReference type="GO" id="GO:0005789">
    <property type="term" value="C:endoplasmic reticulum membrane"/>
    <property type="evidence" value="ECO:0007669"/>
    <property type="project" value="UniProtKB-SubCell"/>
</dbReference>
<comment type="function">
    <text evidence="2">May be involved in the metabolism of insect hormones and in the breakdown of synthetic insecticides.</text>
</comment>
<dbReference type="InterPro" id="IPR001128">
    <property type="entry name" value="Cyt_P450"/>
</dbReference>
<keyword evidence="6 14" id="KW-0349">Heme</keyword>
<evidence type="ECO:0000256" key="9">
    <source>
        <dbReference type="ARBA" id="ARBA00022848"/>
    </source>
</evidence>
<keyword evidence="13" id="KW-0472">Membrane</keyword>
<dbReference type="PROSITE" id="PS00086">
    <property type="entry name" value="CYTOCHROME_P450"/>
    <property type="match status" value="1"/>
</dbReference>
<keyword evidence="10 15" id="KW-0560">Oxidoreductase</keyword>
<evidence type="ECO:0000256" key="2">
    <source>
        <dbReference type="ARBA" id="ARBA00003690"/>
    </source>
</evidence>
<evidence type="ECO:0000313" key="18">
    <source>
        <dbReference type="Proteomes" id="UP001153321"/>
    </source>
</evidence>
<dbReference type="InterPro" id="IPR002401">
    <property type="entry name" value="Cyt_P450_E_grp-I"/>
</dbReference>
<accession>A0A9P0IAB6</accession>
<proteinExistence type="inferred from homology"/>
<dbReference type="Proteomes" id="UP001153321">
    <property type="component" value="Chromosome 23"/>
</dbReference>
<dbReference type="EMBL" id="LR824554">
    <property type="protein sequence ID" value="CAH1641650.1"/>
    <property type="molecule type" value="Genomic_DNA"/>
</dbReference>
<feature type="signal peptide" evidence="16">
    <location>
        <begin position="1"/>
        <end position="18"/>
    </location>
</feature>
<comment type="similarity">
    <text evidence="5 15">Belongs to the cytochrome P450 family.</text>
</comment>
<dbReference type="GO" id="GO:0004497">
    <property type="term" value="F:monooxygenase activity"/>
    <property type="evidence" value="ECO:0007669"/>
    <property type="project" value="UniProtKB-KW"/>
</dbReference>
<keyword evidence="11 14" id="KW-0408">Iron</keyword>
<dbReference type="PRINTS" id="PR00463">
    <property type="entry name" value="EP450I"/>
</dbReference>
<dbReference type="AlphaFoldDB" id="A0A9P0IAB6"/>
<evidence type="ECO:0000256" key="6">
    <source>
        <dbReference type="ARBA" id="ARBA00022617"/>
    </source>
</evidence>
<sequence length="476" mass="54100">MLSLLVFVCVVCIASVWSKYARGRSKYPLPPAMTGALPFVGILYEVLNNYSRKYFQFFSTINVNRNVFIPLLITDPQDALTASNQCLKKHYAFDLAKIWMGDGLILSSGDIWKRHRKLLSPAFTLPIIHSFLDVFNSQAKKLASSMEPHVGKGLFDPFLKLKLNALETFCVGTLGIEALDDVNFTEKYMESVDDIVTLWISRVVKVWLLSDVVWKLTGLKKKEQELVDTLHTMTNKVSSLNTNFLTGIKYRPFLDLLLELSTNGAFTDDEIREETDTIIAAGYDTTSNQITFALLLLGAHPEEQEKVYEELLAVLGPDRDVEKDDINKLVYTNAVIMESLRLFPSIPSLFRTVETDVKLSEYYVFKNYTMPAGSYCVIFPIAASSVDPSWGPEPDKFRPERWLHGDFRNNKEYSAFGLGKRACIGRTYAMISMKVTLAHFLRQYRVKADLSNLKLNFDFLLKPISGHDISIESRRI</sequence>
<dbReference type="PRINTS" id="PR00385">
    <property type="entry name" value="P450"/>
</dbReference>
<evidence type="ECO:0000256" key="7">
    <source>
        <dbReference type="ARBA" id="ARBA00022723"/>
    </source>
</evidence>
<dbReference type="InterPro" id="IPR036396">
    <property type="entry name" value="Cyt_P450_sf"/>
</dbReference>
<protein>
    <recommendedName>
        <fullName evidence="19">Cytochrome</fullName>
    </recommendedName>
</protein>
<evidence type="ECO:0000256" key="16">
    <source>
        <dbReference type="SAM" id="SignalP"/>
    </source>
</evidence>
<name>A0A9P0IAB6_SPOLI</name>
<keyword evidence="12 15" id="KW-0503">Monooxygenase</keyword>
<dbReference type="PANTHER" id="PTHR24291">
    <property type="entry name" value="CYTOCHROME P450 FAMILY 4"/>
    <property type="match status" value="1"/>
</dbReference>
<keyword evidence="16" id="KW-0732">Signal</keyword>
<evidence type="ECO:0000256" key="15">
    <source>
        <dbReference type="RuleBase" id="RU000461"/>
    </source>
</evidence>
<evidence type="ECO:0000313" key="17">
    <source>
        <dbReference type="EMBL" id="CAH1641650.1"/>
    </source>
</evidence>
<dbReference type="PANTHER" id="PTHR24291:SF189">
    <property type="entry name" value="CYTOCHROME P450 4C3-RELATED"/>
    <property type="match status" value="1"/>
</dbReference>
<feature type="chain" id="PRO_5040238340" description="Cytochrome" evidence="16">
    <location>
        <begin position="19"/>
        <end position="476"/>
    </location>
</feature>
<reference evidence="17" key="1">
    <citation type="submission" date="2022-02" db="EMBL/GenBank/DDBJ databases">
        <authorList>
            <person name="King R."/>
        </authorList>
    </citation>
    <scope>NUCLEOTIDE SEQUENCE</scope>
</reference>
<gene>
    <name evidence="17" type="ORF">SPLIT_LOCUS7006</name>
</gene>
<evidence type="ECO:0000256" key="5">
    <source>
        <dbReference type="ARBA" id="ARBA00010617"/>
    </source>
</evidence>